<organism evidence="9 10">
    <name type="scientific">Ensete ventricosum</name>
    <name type="common">Abyssinian banana</name>
    <name type="synonym">Musa ensete</name>
    <dbReference type="NCBI Taxonomy" id="4639"/>
    <lineage>
        <taxon>Eukaryota</taxon>
        <taxon>Viridiplantae</taxon>
        <taxon>Streptophyta</taxon>
        <taxon>Embryophyta</taxon>
        <taxon>Tracheophyta</taxon>
        <taxon>Spermatophyta</taxon>
        <taxon>Magnoliopsida</taxon>
        <taxon>Liliopsida</taxon>
        <taxon>Zingiberales</taxon>
        <taxon>Musaceae</taxon>
        <taxon>Ensete</taxon>
    </lineage>
</organism>
<dbReference type="AlphaFoldDB" id="A0A426ZGA9"/>
<evidence type="ECO:0000313" key="10">
    <source>
        <dbReference type="Proteomes" id="UP000287651"/>
    </source>
</evidence>
<dbReference type="EC" id="1.8.4.11" evidence="2"/>
<name>A0A426ZGA9_ENSVE</name>
<comment type="caution">
    <text evidence="9">The sequence shown here is derived from an EMBL/GenBank/DDBJ whole genome shotgun (WGS) entry which is preliminary data.</text>
</comment>
<feature type="non-terminal residue" evidence="9">
    <location>
        <position position="1"/>
    </location>
</feature>
<dbReference type="NCBIfam" id="TIGR00401">
    <property type="entry name" value="msrA"/>
    <property type="match status" value="1"/>
</dbReference>
<evidence type="ECO:0000256" key="6">
    <source>
        <dbReference type="ARBA" id="ARBA00047806"/>
    </source>
</evidence>
<dbReference type="InterPro" id="IPR002569">
    <property type="entry name" value="Met_Sox_Rdtase_MsrA_dom"/>
</dbReference>
<evidence type="ECO:0000256" key="7">
    <source>
        <dbReference type="ARBA" id="ARBA00048782"/>
    </source>
</evidence>
<evidence type="ECO:0000256" key="5">
    <source>
        <dbReference type="ARBA" id="ARBA00030643"/>
    </source>
</evidence>
<comment type="catalytic activity">
    <reaction evidence="6">
        <text>L-methionyl-[protein] + [thioredoxin]-disulfide + H2O = L-methionyl-(S)-S-oxide-[protein] + [thioredoxin]-dithiol</text>
        <dbReference type="Rhea" id="RHEA:14217"/>
        <dbReference type="Rhea" id="RHEA-COMP:10698"/>
        <dbReference type="Rhea" id="RHEA-COMP:10700"/>
        <dbReference type="Rhea" id="RHEA-COMP:12313"/>
        <dbReference type="Rhea" id="RHEA-COMP:12315"/>
        <dbReference type="ChEBI" id="CHEBI:15377"/>
        <dbReference type="ChEBI" id="CHEBI:16044"/>
        <dbReference type="ChEBI" id="CHEBI:29950"/>
        <dbReference type="ChEBI" id="CHEBI:44120"/>
        <dbReference type="ChEBI" id="CHEBI:50058"/>
        <dbReference type="EC" id="1.8.4.11"/>
    </reaction>
</comment>
<accession>A0A426ZGA9</accession>
<keyword evidence="3" id="KW-0560">Oxidoreductase</keyword>
<dbReference type="InterPro" id="IPR036509">
    <property type="entry name" value="Met_Sox_Rdtase_MsrA_sf"/>
</dbReference>
<dbReference type="Proteomes" id="UP000287651">
    <property type="component" value="Unassembled WGS sequence"/>
</dbReference>
<dbReference type="SUPFAM" id="SSF55068">
    <property type="entry name" value="Peptide methionine sulfoxide reductase"/>
    <property type="match status" value="1"/>
</dbReference>
<evidence type="ECO:0000259" key="8">
    <source>
        <dbReference type="Pfam" id="PF01625"/>
    </source>
</evidence>
<dbReference type="Gene3D" id="3.30.1060.10">
    <property type="entry name" value="Peptide methionine sulphoxide reductase MsrA"/>
    <property type="match status" value="1"/>
</dbReference>
<dbReference type="PANTHER" id="PTHR42799">
    <property type="entry name" value="MITOCHONDRIAL PEPTIDE METHIONINE SULFOXIDE REDUCTASE"/>
    <property type="match status" value="1"/>
</dbReference>
<dbReference type="Pfam" id="PF01625">
    <property type="entry name" value="PMSR"/>
    <property type="match status" value="1"/>
</dbReference>
<evidence type="ECO:0000256" key="4">
    <source>
        <dbReference type="ARBA" id="ARBA00030273"/>
    </source>
</evidence>
<protein>
    <recommendedName>
        <fullName evidence="2">peptide-methionine (S)-S-oxide reductase</fullName>
        <ecNumber evidence="2">1.8.4.11</ecNumber>
    </recommendedName>
    <alternativeName>
        <fullName evidence="5">Peptide-methionine (S)-S-oxide reductase</fullName>
    </alternativeName>
    <alternativeName>
        <fullName evidence="4">Protein-methionine-S-oxide reductase</fullName>
    </alternativeName>
</protein>
<feature type="domain" description="Peptide methionine sulphoxide reductase MsrA" evidence="8">
    <location>
        <begin position="112"/>
        <end position="196"/>
    </location>
</feature>
<dbReference type="GO" id="GO:0008113">
    <property type="term" value="F:peptide-methionine (S)-S-oxide reductase activity"/>
    <property type="evidence" value="ECO:0007669"/>
    <property type="project" value="UniProtKB-EC"/>
</dbReference>
<dbReference type="GO" id="GO:0034599">
    <property type="term" value="P:cellular response to oxidative stress"/>
    <property type="evidence" value="ECO:0007669"/>
    <property type="project" value="TreeGrafter"/>
</dbReference>
<dbReference type="PANTHER" id="PTHR42799:SF2">
    <property type="entry name" value="MITOCHONDRIAL PEPTIDE METHIONINE SULFOXIDE REDUCTASE"/>
    <property type="match status" value="1"/>
</dbReference>
<reference evidence="9 10" key="1">
    <citation type="journal article" date="2014" name="Agronomy (Basel)">
        <title>A Draft Genome Sequence for Ensete ventricosum, the Drought-Tolerant Tree Against Hunger.</title>
        <authorList>
            <person name="Harrison J."/>
            <person name="Moore K.A."/>
            <person name="Paszkiewicz K."/>
            <person name="Jones T."/>
            <person name="Grant M."/>
            <person name="Ambacheew D."/>
            <person name="Muzemil S."/>
            <person name="Studholme D.J."/>
        </authorList>
    </citation>
    <scope>NUCLEOTIDE SEQUENCE [LARGE SCALE GENOMIC DNA]</scope>
</reference>
<evidence type="ECO:0000313" key="9">
    <source>
        <dbReference type="EMBL" id="RRT63008.1"/>
    </source>
</evidence>
<dbReference type="InterPro" id="IPR050162">
    <property type="entry name" value="MsrA_MetSO_reductase"/>
</dbReference>
<evidence type="ECO:0000256" key="1">
    <source>
        <dbReference type="ARBA" id="ARBA00005591"/>
    </source>
</evidence>
<sequence length="311" mass="35075">PSTPSLPRNLASWPRHLTTMPLILNTAAAASPLVVLASHHFSKFPIKHLGSSRNFKPLSFPSSASPPSRLRRMSWLGKLGLGFGGRGSATDASSAIAQGPDDDVPAAGQEFAQFGAGCFWSVELGFQRVPGVTKTEVGYSQGNLHEPTYEDVCTGMTNHNEVVRLQYDPRECKYEDLLDLFWERHDPTTPNRQVNSFEAPQNFFLLCIGVWYYPCFCCWIEFTGHARIGEAGKKGEEEEEGEWWQEVRQNERRKKTMQTLTLCICISVSRHPTQMEMQSIARSLDICISIDIDAERRHLHRPLRLLLPTQM</sequence>
<dbReference type="GO" id="GO:0005737">
    <property type="term" value="C:cytoplasm"/>
    <property type="evidence" value="ECO:0007669"/>
    <property type="project" value="TreeGrafter"/>
</dbReference>
<evidence type="ECO:0000256" key="2">
    <source>
        <dbReference type="ARBA" id="ARBA00012502"/>
    </source>
</evidence>
<evidence type="ECO:0000256" key="3">
    <source>
        <dbReference type="ARBA" id="ARBA00023002"/>
    </source>
</evidence>
<dbReference type="EMBL" id="AMZH03006763">
    <property type="protein sequence ID" value="RRT63008.1"/>
    <property type="molecule type" value="Genomic_DNA"/>
</dbReference>
<proteinExistence type="inferred from homology"/>
<comment type="catalytic activity">
    <reaction evidence="7">
        <text>[thioredoxin]-disulfide + L-methionine + H2O = L-methionine (S)-S-oxide + [thioredoxin]-dithiol</text>
        <dbReference type="Rhea" id="RHEA:19993"/>
        <dbReference type="Rhea" id="RHEA-COMP:10698"/>
        <dbReference type="Rhea" id="RHEA-COMP:10700"/>
        <dbReference type="ChEBI" id="CHEBI:15377"/>
        <dbReference type="ChEBI" id="CHEBI:29950"/>
        <dbReference type="ChEBI" id="CHEBI:50058"/>
        <dbReference type="ChEBI" id="CHEBI:57844"/>
        <dbReference type="ChEBI" id="CHEBI:58772"/>
        <dbReference type="EC" id="1.8.4.11"/>
    </reaction>
</comment>
<comment type="similarity">
    <text evidence="1">Belongs to the MsrA Met sulfoxide reductase family.</text>
</comment>
<gene>
    <name evidence="9" type="ORF">B296_00041096</name>
</gene>